<evidence type="ECO:0000313" key="1">
    <source>
        <dbReference type="EMBL" id="KEO71774.1"/>
    </source>
</evidence>
<dbReference type="InterPro" id="IPR029475">
    <property type="entry name" value="DUF6807"/>
</dbReference>
<evidence type="ECO:0000313" key="2">
    <source>
        <dbReference type="Proteomes" id="UP000027821"/>
    </source>
</evidence>
<reference evidence="1 2" key="1">
    <citation type="submission" date="2014-04" db="EMBL/GenBank/DDBJ databases">
        <title>Characterization and application of a salt tolerant electro-active bacterium.</title>
        <authorList>
            <person name="Yang L."/>
            <person name="Wei S."/>
            <person name="Tay Q.X.M."/>
        </authorList>
    </citation>
    <scope>NUCLEOTIDE SEQUENCE [LARGE SCALE GENOMIC DNA]</scope>
    <source>
        <strain evidence="1 2">LY1</strain>
    </source>
</reference>
<dbReference type="RefSeq" id="WP_051720320.1">
    <property type="nucleotide sequence ID" value="NZ_JMIH01000039.1"/>
</dbReference>
<comment type="caution">
    <text evidence="1">The sequence shown here is derived from an EMBL/GenBank/DDBJ whole genome shotgun (WGS) entry which is preliminary data.</text>
</comment>
<dbReference type="Pfam" id="PF14100">
    <property type="entry name" value="DUF6807"/>
    <property type="match status" value="1"/>
</dbReference>
<dbReference type="STRING" id="1048983.EL17_21565"/>
<keyword evidence="2" id="KW-1185">Reference proteome</keyword>
<dbReference type="AlphaFoldDB" id="A0A074KS85"/>
<gene>
    <name evidence="1" type="ORF">EL17_21565</name>
</gene>
<dbReference type="eggNOG" id="COG3828">
    <property type="taxonomic scope" value="Bacteria"/>
</dbReference>
<organism evidence="1 2">
    <name type="scientific">Anditalea andensis</name>
    <dbReference type="NCBI Taxonomy" id="1048983"/>
    <lineage>
        <taxon>Bacteria</taxon>
        <taxon>Pseudomonadati</taxon>
        <taxon>Bacteroidota</taxon>
        <taxon>Cytophagia</taxon>
        <taxon>Cytophagales</taxon>
        <taxon>Cytophagaceae</taxon>
        <taxon>Anditalea</taxon>
    </lineage>
</organism>
<name>A0A074KS85_9BACT</name>
<evidence type="ECO:0008006" key="3">
    <source>
        <dbReference type="Google" id="ProtNLM"/>
    </source>
</evidence>
<dbReference type="EMBL" id="JMIH01000039">
    <property type="protein sequence ID" value="KEO71774.1"/>
    <property type="molecule type" value="Genomic_DNA"/>
</dbReference>
<proteinExistence type="predicted"/>
<dbReference type="OrthoDB" id="2540540at2"/>
<dbReference type="Proteomes" id="UP000027821">
    <property type="component" value="Unassembled WGS sequence"/>
</dbReference>
<protein>
    <recommendedName>
        <fullName evidence="3">Methane oxygenase PmoA</fullName>
    </recommendedName>
</protein>
<sequence length="400" mass="46208">MTFLFLLLYNIFLAYQTPIKCFELRSEGIDRSQLPIFIISELSYDDQYDYYLEDLLSKKEYPVQFSDDQTLITWIEEFPPNQTIRVALKKRIEKKTSLTTKINFHQDNNGILATTEGKPILFYQSKVTGPEGNHAEYYNRSGFIHPLYSPAGKILTDGFPKGHTHQNGIFNAWTNTTYDGEHLDFWNRQKGLGTIQHEKSITVHPGKISGKMVTIIRHISLLHGPIIEEKWTIKIYGTEKYYMFDLWSEQVNISQDTLFLNEHDYGGMAFRGSKSWNRDDSVHFSNTWQVLTSEGLTNETANHSKAAWVNVYGIIDESNAGLAVFGFPSNFRAPQSVRVHPDMPYWVYTPVAEGAFYIIPGQKYISRYRYITHDGSIDLTELNRIQSDLSQPVKVKTIRR</sequence>
<accession>A0A074KS85</accession>